<gene>
    <name evidence="1" type="ORF">SAMN04489844_2426</name>
</gene>
<sequence>MLPLEDRELLTQTMVGLNVDADTIQSLMDSFDIAAEDLEANPIPAVPSTTFGESYTGGYRLATNVDMAHVAVREELAKIIAGLRQMGESVQLFSEDVQNTTEQTTATMNLYNAGVSCVAAPDFGTDQCTIPTDEG</sequence>
<proteinExistence type="predicted"/>
<organism evidence="1 2">
    <name type="scientific">Nocardioides exalbidus</name>
    <dbReference type="NCBI Taxonomy" id="402596"/>
    <lineage>
        <taxon>Bacteria</taxon>
        <taxon>Bacillati</taxon>
        <taxon>Actinomycetota</taxon>
        <taxon>Actinomycetes</taxon>
        <taxon>Propionibacteriales</taxon>
        <taxon>Nocardioidaceae</taxon>
        <taxon>Nocardioides</taxon>
    </lineage>
</organism>
<dbReference type="OrthoDB" id="3783520at2"/>
<evidence type="ECO:0000313" key="2">
    <source>
        <dbReference type="Proteomes" id="UP000198742"/>
    </source>
</evidence>
<dbReference type="Proteomes" id="UP000198742">
    <property type="component" value="Unassembled WGS sequence"/>
</dbReference>
<protein>
    <submittedName>
        <fullName evidence="1">Uncharacterized protein</fullName>
    </submittedName>
</protein>
<evidence type="ECO:0000313" key="1">
    <source>
        <dbReference type="EMBL" id="SEC50884.1"/>
    </source>
</evidence>
<accession>A0A1H4T3Z3</accession>
<dbReference type="RefSeq" id="WP_090969334.1">
    <property type="nucleotide sequence ID" value="NZ_FNRT01000002.1"/>
</dbReference>
<name>A0A1H4T3Z3_9ACTN</name>
<keyword evidence="2" id="KW-1185">Reference proteome</keyword>
<dbReference type="AlphaFoldDB" id="A0A1H4T3Z3"/>
<reference evidence="2" key="1">
    <citation type="submission" date="2016-10" db="EMBL/GenBank/DDBJ databases">
        <authorList>
            <person name="Varghese N."/>
            <person name="Submissions S."/>
        </authorList>
    </citation>
    <scope>NUCLEOTIDE SEQUENCE [LARGE SCALE GENOMIC DNA]</scope>
    <source>
        <strain evidence="2">DSM 22017</strain>
    </source>
</reference>
<dbReference type="EMBL" id="FNRT01000002">
    <property type="protein sequence ID" value="SEC50884.1"/>
    <property type="molecule type" value="Genomic_DNA"/>
</dbReference>
<dbReference type="STRING" id="402596.SAMN04489844_2426"/>